<feature type="transmembrane region" description="Helical" evidence="3">
    <location>
        <begin position="5"/>
        <end position="25"/>
    </location>
</feature>
<dbReference type="PANTHER" id="PTHR36530">
    <property type="entry name" value="INHIBITOR OF CYSTEINE PEPTIDASE"/>
    <property type="match status" value="1"/>
</dbReference>
<evidence type="ECO:0000256" key="1">
    <source>
        <dbReference type="ARBA" id="ARBA00022690"/>
    </source>
</evidence>
<sequence length="150" mass="16963">MRRNIILLILTAWVVTVIVLLILIFSNRDSTSEQSQFSLAITCDQFLDEKHVTQNFRMQSGDSLLITMCSNGTTGFQWEQPAYISDASILKQTLHTFIPSENNNMGAPGKEEWTFNALKNGTSRVKLLYSRPWEGGEKGEWSLTMTVVVD</sequence>
<keyword evidence="3" id="KW-1133">Transmembrane helix</keyword>
<dbReference type="InterPro" id="IPR036331">
    <property type="entry name" value="Chagasin-like_sf"/>
</dbReference>
<name>A0A382UWH3_9ZZZZ</name>
<dbReference type="PANTHER" id="PTHR36530:SF1">
    <property type="entry name" value="AMOEBIASIN-1"/>
    <property type="match status" value="1"/>
</dbReference>
<dbReference type="EMBL" id="UINC01147336">
    <property type="protein sequence ID" value="SVD38599.1"/>
    <property type="molecule type" value="Genomic_DNA"/>
</dbReference>
<dbReference type="GO" id="GO:0004869">
    <property type="term" value="F:cysteine-type endopeptidase inhibitor activity"/>
    <property type="evidence" value="ECO:0007669"/>
    <property type="project" value="UniProtKB-KW"/>
</dbReference>
<evidence type="ECO:0000259" key="4">
    <source>
        <dbReference type="Pfam" id="PF09394"/>
    </source>
</evidence>
<dbReference type="InterPro" id="IPR052781">
    <property type="entry name" value="Cys_protease_inhibitor_I42"/>
</dbReference>
<proteinExistence type="predicted"/>
<dbReference type="InterPro" id="IPR018990">
    <property type="entry name" value="Prot_inh_I42_chagasin"/>
</dbReference>
<dbReference type="SUPFAM" id="SSF141066">
    <property type="entry name" value="ICP-like"/>
    <property type="match status" value="1"/>
</dbReference>
<accession>A0A382UWH3</accession>
<keyword evidence="3" id="KW-0472">Membrane</keyword>
<dbReference type="Gene3D" id="2.60.40.2020">
    <property type="match status" value="1"/>
</dbReference>
<reference evidence="5" key="1">
    <citation type="submission" date="2018-05" db="EMBL/GenBank/DDBJ databases">
        <authorList>
            <person name="Lanie J.A."/>
            <person name="Ng W.-L."/>
            <person name="Kazmierczak K.M."/>
            <person name="Andrzejewski T.M."/>
            <person name="Davidsen T.M."/>
            <person name="Wayne K.J."/>
            <person name="Tettelin H."/>
            <person name="Glass J.I."/>
            <person name="Rusch D."/>
            <person name="Podicherti R."/>
            <person name="Tsui H.-C.T."/>
            <person name="Winkler M.E."/>
        </authorList>
    </citation>
    <scope>NUCLEOTIDE SEQUENCE</scope>
</reference>
<dbReference type="AlphaFoldDB" id="A0A382UWH3"/>
<keyword evidence="2" id="KW-0789">Thiol protease inhibitor</keyword>
<evidence type="ECO:0000256" key="3">
    <source>
        <dbReference type="SAM" id="Phobius"/>
    </source>
</evidence>
<protein>
    <recommendedName>
        <fullName evidence="4">Proteinase inhibitor I42 chagasin domain-containing protein</fullName>
    </recommendedName>
</protein>
<keyword evidence="1" id="KW-0646">Protease inhibitor</keyword>
<evidence type="ECO:0000256" key="2">
    <source>
        <dbReference type="ARBA" id="ARBA00022704"/>
    </source>
</evidence>
<feature type="domain" description="Proteinase inhibitor I42 chagasin" evidence="4">
    <location>
        <begin position="58"/>
        <end position="143"/>
    </location>
</feature>
<organism evidence="5">
    <name type="scientific">marine metagenome</name>
    <dbReference type="NCBI Taxonomy" id="408172"/>
    <lineage>
        <taxon>unclassified sequences</taxon>
        <taxon>metagenomes</taxon>
        <taxon>ecological metagenomes</taxon>
    </lineage>
</organism>
<evidence type="ECO:0000313" key="5">
    <source>
        <dbReference type="EMBL" id="SVD38599.1"/>
    </source>
</evidence>
<keyword evidence="3" id="KW-0812">Transmembrane</keyword>
<dbReference type="Pfam" id="PF09394">
    <property type="entry name" value="Inhibitor_I42"/>
    <property type="match status" value="1"/>
</dbReference>
<gene>
    <name evidence="5" type="ORF">METZ01_LOCUS391453</name>
</gene>